<dbReference type="EMBL" id="JASJOS010000018">
    <property type="protein sequence ID" value="MDJ1485195.1"/>
    <property type="molecule type" value="Genomic_DNA"/>
</dbReference>
<accession>A0AAE3QX73</accession>
<reference evidence="2" key="1">
    <citation type="submission" date="2023-05" db="EMBL/GenBank/DDBJ databases">
        <authorList>
            <person name="Zhang X."/>
        </authorList>
    </citation>
    <scope>NUCLEOTIDE SEQUENCE</scope>
    <source>
        <strain evidence="2">YF14B1</strain>
    </source>
</reference>
<protein>
    <recommendedName>
        <fullName evidence="4">Por secretion system C-terminal sorting domain-containing protein</fullName>
    </recommendedName>
</protein>
<organism evidence="2 3">
    <name type="scientific">Xanthocytophaga flava</name>
    <dbReference type="NCBI Taxonomy" id="3048013"/>
    <lineage>
        <taxon>Bacteria</taxon>
        <taxon>Pseudomonadati</taxon>
        <taxon>Bacteroidota</taxon>
        <taxon>Cytophagia</taxon>
        <taxon>Cytophagales</taxon>
        <taxon>Rhodocytophagaceae</taxon>
        <taxon>Xanthocytophaga</taxon>
    </lineage>
</organism>
<sequence length="197" mass="21718">MKTSLMSFALALVLSVATFAMDNIDDTKKTSSATITTTNRAAVYNLVYTSAKAGLVTVSIKNQDGLVVMQEEIESDKKGFIRPYNFTAMPAGSYTLVVKDAAGKSELSLTYAHTVLSPVRKAEIKSLESNKYQLRLIGSSAESIEVTIYNQFDLPVYTETLTQKGSFIRTYDLSKMKSAKNRFEVKANGKLINQIEL</sequence>
<dbReference type="Proteomes" id="UP001241110">
    <property type="component" value="Unassembled WGS sequence"/>
</dbReference>
<keyword evidence="1" id="KW-0732">Signal</keyword>
<evidence type="ECO:0000313" key="3">
    <source>
        <dbReference type="Proteomes" id="UP001241110"/>
    </source>
</evidence>
<dbReference type="AlphaFoldDB" id="A0AAE3QX73"/>
<gene>
    <name evidence="2" type="ORF">QNI16_32145</name>
</gene>
<comment type="caution">
    <text evidence="2">The sequence shown here is derived from an EMBL/GenBank/DDBJ whole genome shotgun (WGS) entry which is preliminary data.</text>
</comment>
<feature type="chain" id="PRO_5042141024" description="Por secretion system C-terminal sorting domain-containing protein" evidence="1">
    <location>
        <begin position="21"/>
        <end position="197"/>
    </location>
</feature>
<evidence type="ECO:0000313" key="2">
    <source>
        <dbReference type="EMBL" id="MDJ1485195.1"/>
    </source>
</evidence>
<evidence type="ECO:0000256" key="1">
    <source>
        <dbReference type="SAM" id="SignalP"/>
    </source>
</evidence>
<proteinExistence type="predicted"/>
<name>A0AAE3QX73_9BACT</name>
<evidence type="ECO:0008006" key="4">
    <source>
        <dbReference type="Google" id="ProtNLM"/>
    </source>
</evidence>
<feature type="signal peptide" evidence="1">
    <location>
        <begin position="1"/>
        <end position="20"/>
    </location>
</feature>
<dbReference type="RefSeq" id="WP_313987420.1">
    <property type="nucleotide sequence ID" value="NZ_JASJOS010000018.1"/>
</dbReference>